<gene>
    <name evidence="2" type="ORF">EBB54_27555</name>
</gene>
<accession>A0A426DPG4</accession>
<dbReference type="SUPFAM" id="SSF53335">
    <property type="entry name" value="S-adenosyl-L-methionine-dependent methyltransferases"/>
    <property type="match status" value="1"/>
</dbReference>
<keyword evidence="2" id="KW-0808">Transferase</keyword>
<dbReference type="AlphaFoldDB" id="A0A426DPG4"/>
<evidence type="ECO:0000313" key="3">
    <source>
        <dbReference type="Proteomes" id="UP000274920"/>
    </source>
</evidence>
<dbReference type="EMBL" id="RHJS01000002">
    <property type="protein sequence ID" value="RRK34675.1"/>
    <property type="molecule type" value="Genomic_DNA"/>
</dbReference>
<name>A0A426DPG4_9FIRM</name>
<keyword evidence="3" id="KW-1185">Reference proteome</keyword>
<proteinExistence type="predicted"/>
<dbReference type="Pfam" id="PF08241">
    <property type="entry name" value="Methyltransf_11"/>
    <property type="match status" value="1"/>
</dbReference>
<dbReference type="GO" id="GO:0008757">
    <property type="term" value="F:S-adenosylmethionine-dependent methyltransferase activity"/>
    <property type="evidence" value="ECO:0007669"/>
    <property type="project" value="InterPro"/>
</dbReference>
<evidence type="ECO:0000313" key="2">
    <source>
        <dbReference type="EMBL" id="RRK34675.1"/>
    </source>
</evidence>
<protein>
    <submittedName>
        <fullName evidence="2">Class I SAM-dependent methyltransferase</fullName>
    </submittedName>
</protein>
<organism evidence="2 3">
    <name type="scientific">Schaedlerella arabinosiphila</name>
    <dbReference type="NCBI Taxonomy" id="2044587"/>
    <lineage>
        <taxon>Bacteria</taxon>
        <taxon>Bacillati</taxon>
        <taxon>Bacillota</taxon>
        <taxon>Clostridia</taxon>
        <taxon>Lachnospirales</taxon>
        <taxon>Lachnospiraceae</taxon>
        <taxon>Schaedlerella</taxon>
    </lineage>
</organism>
<reference evidence="2" key="1">
    <citation type="submission" date="2018-10" db="EMBL/GenBank/DDBJ databases">
        <title>Schaedlerella arabinophila gen. nov. sp. nov., isolated from the mouse intestinal tract and comparative analysis with the genome of the closely related altered Schaedler flora strain ASF502.</title>
        <authorList>
            <person name="Miyake S."/>
            <person name="Soh M."/>
            <person name="Seedorf H."/>
        </authorList>
    </citation>
    <scope>NUCLEOTIDE SEQUENCE [LARGE SCALE GENOMIC DNA]</scope>
    <source>
        <strain evidence="2">DSM 106076</strain>
    </source>
</reference>
<evidence type="ECO:0000259" key="1">
    <source>
        <dbReference type="Pfam" id="PF08241"/>
    </source>
</evidence>
<feature type="domain" description="Methyltransferase type 11" evidence="1">
    <location>
        <begin position="153"/>
        <end position="192"/>
    </location>
</feature>
<comment type="caution">
    <text evidence="2">The sequence shown here is derived from an EMBL/GenBank/DDBJ whole genome shotgun (WGS) entry which is preliminary data.</text>
</comment>
<dbReference type="InterPro" id="IPR013216">
    <property type="entry name" value="Methyltransf_11"/>
</dbReference>
<dbReference type="Proteomes" id="UP000274920">
    <property type="component" value="Unassembled WGS sequence"/>
</dbReference>
<dbReference type="InterPro" id="IPR029063">
    <property type="entry name" value="SAM-dependent_MTases_sf"/>
</dbReference>
<sequence>MKIHEAFKRSIKSRIPWRLRYFMKLQEAKGNLKLTEGIKQFREMEEYNSELYEALENLKITEFKEKTICELGPGQHLSHAFLEYQMGAEKEILLEIADFAQVDSPAVLTDLKLEREYMAQRLLPQISTDETWKSYLKKINAVYSIDGMKGYKKVPDNSVDYCFSFAVLEHIRKNIFSETIQEIYRFMREGGTSYHTVDFTDHMGGRKNQLRFPESVWEDDIHYRMDNYTNRISCSAMCKMIRDVGFNDVKVKHTRVFKKLPIKREDISSDIGYISDDDLKIAMAIIVMKK</sequence>
<dbReference type="GO" id="GO:0032259">
    <property type="term" value="P:methylation"/>
    <property type="evidence" value="ECO:0007669"/>
    <property type="project" value="UniProtKB-KW"/>
</dbReference>
<dbReference type="Gene3D" id="3.40.50.150">
    <property type="entry name" value="Vaccinia Virus protein VP39"/>
    <property type="match status" value="1"/>
</dbReference>
<keyword evidence="2" id="KW-0489">Methyltransferase</keyword>